<keyword evidence="3" id="KW-1185">Reference proteome</keyword>
<organism evidence="2 3">
    <name type="scientific">Cercophora scortea</name>
    <dbReference type="NCBI Taxonomy" id="314031"/>
    <lineage>
        <taxon>Eukaryota</taxon>
        <taxon>Fungi</taxon>
        <taxon>Dikarya</taxon>
        <taxon>Ascomycota</taxon>
        <taxon>Pezizomycotina</taxon>
        <taxon>Sordariomycetes</taxon>
        <taxon>Sordariomycetidae</taxon>
        <taxon>Sordariales</taxon>
        <taxon>Lasiosphaeriaceae</taxon>
        <taxon>Cercophora</taxon>
    </lineage>
</organism>
<comment type="caution">
    <text evidence="2">The sequence shown here is derived from an EMBL/GenBank/DDBJ whole genome shotgun (WGS) entry which is preliminary data.</text>
</comment>
<dbReference type="EMBL" id="JAUEPO010000002">
    <property type="protein sequence ID" value="KAK3334066.1"/>
    <property type="molecule type" value="Genomic_DNA"/>
</dbReference>
<proteinExistence type="predicted"/>
<protein>
    <submittedName>
        <fullName evidence="2">Uncharacterized protein</fullName>
    </submittedName>
</protein>
<evidence type="ECO:0000256" key="1">
    <source>
        <dbReference type="SAM" id="MobiDB-lite"/>
    </source>
</evidence>
<feature type="compositionally biased region" description="Basic and acidic residues" evidence="1">
    <location>
        <begin position="9"/>
        <end position="26"/>
    </location>
</feature>
<gene>
    <name evidence="2" type="ORF">B0T19DRAFT_459621</name>
</gene>
<dbReference type="AlphaFoldDB" id="A0AAE0MIP3"/>
<feature type="compositionally biased region" description="Polar residues" evidence="1">
    <location>
        <begin position="50"/>
        <end position="68"/>
    </location>
</feature>
<reference evidence="2" key="1">
    <citation type="journal article" date="2023" name="Mol. Phylogenet. Evol.">
        <title>Genome-scale phylogeny and comparative genomics of the fungal order Sordariales.</title>
        <authorList>
            <person name="Hensen N."/>
            <person name="Bonometti L."/>
            <person name="Westerberg I."/>
            <person name="Brannstrom I.O."/>
            <person name="Guillou S."/>
            <person name="Cros-Aarteil S."/>
            <person name="Calhoun S."/>
            <person name="Haridas S."/>
            <person name="Kuo A."/>
            <person name="Mondo S."/>
            <person name="Pangilinan J."/>
            <person name="Riley R."/>
            <person name="LaButti K."/>
            <person name="Andreopoulos B."/>
            <person name="Lipzen A."/>
            <person name="Chen C."/>
            <person name="Yan M."/>
            <person name="Daum C."/>
            <person name="Ng V."/>
            <person name="Clum A."/>
            <person name="Steindorff A."/>
            <person name="Ohm R.A."/>
            <person name="Martin F."/>
            <person name="Silar P."/>
            <person name="Natvig D.O."/>
            <person name="Lalanne C."/>
            <person name="Gautier V."/>
            <person name="Ament-Velasquez S.L."/>
            <person name="Kruys A."/>
            <person name="Hutchinson M.I."/>
            <person name="Powell A.J."/>
            <person name="Barry K."/>
            <person name="Miller A.N."/>
            <person name="Grigoriev I.V."/>
            <person name="Debuchy R."/>
            <person name="Gladieux P."/>
            <person name="Hiltunen Thoren M."/>
            <person name="Johannesson H."/>
        </authorList>
    </citation>
    <scope>NUCLEOTIDE SEQUENCE</scope>
    <source>
        <strain evidence="2">SMH4131-1</strain>
    </source>
</reference>
<evidence type="ECO:0000313" key="2">
    <source>
        <dbReference type="EMBL" id="KAK3334066.1"/>
    </source>
</evidence>
<dbReference type="Proteomes" id="UP001286456">
    <property type="component" value="Unassembled WGS sequence"/>
</dbReference>
<feature type="region of interest" description="Disordered" evidence="1">
    <location>
        <begin position="1"/>
        <end position="71"/>
    </location>
</feature>
<evidence type="ECO:0000313" key="3">
    <source>
        <dbReference type="Proteomes" id="UP001286456"/>
    </source>
</evidence>
<reference evidence="2" key="2">
    <citation type="submission" date="2023-06" db="EMBL/GenBank/DDBJ databases">
        <authorList>
            <consortium name="Lawrence Berkeley National Laboratory"/>
            <person name="Haridas S."/>
            <person name="Hensen N."/>
            <person name="Bonometti L."/>
            <person name="Westerberg I."/>
            <person name="Brannstrom I.O."/>
            <person name="Guillou S."/>
            <person name="Cros-Aarteil S."/>
            <person name="Calhoun S."/>
            <person name="Kuo A."/>
            <person name="Mondo S."/>
            <person name="Pangilinan J."/>
            <person name="Riley R."/>
            <person name="Labutti K."/>
            <person name="Andreopoulos B."/>
            <person name="Lipzen A."/>
            <person name="Chen C."/>
            <person name="Yanf M."/>
            <person name="Daum C."/>
            <person name="Ng V."/>
            <person name="Clum A."/>
            <person name="Steindorff A."/>
            <person name="Ohm R."/>
            <person name="Martin F."/>
            <person name="Silar P."/>
            <person name="Natvig D."/>
            <person name="Lalanne C."/>
            <person name="Gautier V."/>
            <person name="Ament-Velasquez S.L."/>
            <person name="Kruys A."/>
            <person name="Hutchinson M.I."/>
            <person name="Powell A.J."/>
            <person name="Barry K."/>
            <person name="Miller A.N."/>
            <person name="Grigoriev I.V."/>
            <person name="Debuchy R."/>
            <person name="Gladieux P."/>
            <person name="Thoren M.H."/>
            <person name="Johannesson H."/>
        </authorList>
    </citation>
    <scope>NUCLEOTIDE SEQUENCE</scope>
    <source>
        <strain evidence="2">SMH4131-1</strain>
    </source>
</reference>
<name>A0AAE0MIP3_9PEZI</name>
<sequence>MDAPSATKVQDEKAEQPVKRPRDSEGYQHQVQSPKRARLTRENLRLLNKMTRSGSGVSPTASTTTNGFKAQAAKNGILDPISSKPYENLRDSVERLNQSRETASPPESVYQDYLDMVGSVPNALSLMIEMTPLLKEYKDRGYSRAFGQRFTAYPKNVGFNNDMSAPQPDFVQGLRQQEFRPLPITDELDSAILFEDDRHSLALPHIAGEWTERGKNMEEESAYAEAALVHSRNEALAYIGEPDPPGHAAVTTFTTDGTTLNFFGHFAAESDGQLEYHQYPISTVNLKGSYEDFKRGRRQLRNAQDYAREQSYQLRDRLKEHWKARPAQTSGSILLTVDPRVLVAESIQHGEEATENTTSH</sequence>
<accession>A0AAE0MIP3</accession>